<dbReference type="InterPro" id="IPR010862">
    <property type="entry name" value="DUF1493"/>
</dbReference>
<dbReference type="Proteomes" id="UP000267630">
    <property type="component" value="Chromosome 3"/>
</dbReference>
<evidence type="ECO:0000313" key="2">
    <source>
        <dbReference type="Proteomes" id="UP000267630"/>
    </source>
</evidence>
<sequence>MDNYPVRRHWLKPGLKQVTKEWTLQDDFKFSPEDAHDFLLDVFEYFNIEHSGFDGTNYFEYEYPFWQHAPLERELKPLTVEMIVKSAKAGHWLYE</sequence>
<proteinExistence type="predicted"/>
<dbReference type="EMBL" id="LR134253">
    <property type="protein sequence ID" value="VED49176.1"/>
    <property type="molecule type" value="Genomic_DNA"/>
</dbReference>
<protein>
    <submittedName>
        <fullName evidence="1">Protein of uncharacterized function (DUF1493)</fullName>
    </submittedName>
</protein>
<name>A0A7Z8Z985_RAOTE</name>
<evidence type="ECO:0000313" key="1">
    <source>
        <dbReference type="EMBL" id="VED49176.1"/>
    </source>
</evidence>
<reference evidence="1 2" key="1">
    <citation type="submission" date="2018-12" db="EMBL/GenBank/DDBJ databases">
        <authorList>
            <consortium name="Pathogen Informatics"/>
        </authorList>
    </citation>
    <scope>NUCLEOTIDE SEQUENCE [LARGE SCALE GENOMIC DNA]</scope>
    <source>
        <strain evidence="1 2">NCTC9997</strain>
    </source>
</reference>
<dbReference type="AlphaFoldDB" id="A0A7Z8Z985"/>
<dbReference type="Pfam" id="PF07377">
    <property type="entry name" value="DUF1493"/>
    <property type="match status" value="1"/>
</dbReference>
<accession>A0A7Z8Z985</accession>
<organism evidence="1 2">
    <name type="scientific">Raoultella terrigena</name>
    <name type="common">Klebsiella terrigena</name>
    <dbReference type="NCBI Taxonomy" id="577"/>
    <lineage>
        <taxon>Bacteria</taxon>
        <taxon>Pseudomonadati</taxon>
        <taxon>Pseudomonadota</taxon>
        <taxon>Gammaproteobacteria</taxon>
        <taxon>Enterobacterales</taxon>
        <taxon>Enterobacteriaceae</taxon>
        <taxon>Klebsiella/Raoultella group</taxon>
        <taxon>Raoultella</taxon>
    </lineage>
</organism>
<keyword evidence="2" id="KW-1185">Reference proteome</keyword>
<gene>
    <name evidence="1" type="ORF">NCTC9997_02617</name>
</gene>